<keyword evidence="1" id="KW-0812">Transmembrane</keyword>
<dbReference type="SUPFAM" id="SSF53756">
    <property type="entry name" value="UDP-Glycosyltransferase/glycogen phosphorylase"/>
    <property type="match status" value="1"/>
</dbReference>
<reference evidence="2 3" key="1">
    <citation type="submission" date="2018-08" db="EMBL/GenBank/DDBJ databases">
        <title>A genome reference for cultivated species of the human gut microbiota.</title>
        <authorList>
            <person name="Zou Y."/>
            <person name="Xue W."/>
            <person name="Luo G."/>
        </authorList>
    </citation>
    <scope>NUCLEOTIDE SEQUENCE [LARGE SCALE GENOMIC DNA]</scope>
    <source>
        <strain evidence="2 3">OM05-15BH</strain>
    </source>
</reference>
<sequence>MNKKIILIVGAYPPDACGIGDYSSQLVHADESHWECIVWKDWTFSGLCKLICSIKKSNVRYINLQYPTKASYGSLIPHLLCIYIAFFSDKRFMVTLHEFMRMGLCYRLAAIMFLLFANKVIFTTQVERKYASNIIPFRKNQFVVIPIYSNIAKAHVFKATNERNCDIAYFGLISPNRNIEHFIDLVKKIEFSHKCISAKIIGMIVEGSEDFLNFLRKETQETCIEFHLNKSNEEVAELLNDCRYTYLPFHDGVSERRGSFLASVLNGAIVITTKGPWTSSKFDKVCYYIDSDELHLVKKILDGVETSKSQIDIFEYLQSDVAKSWVDVSDKYLSLCR</sequence>
<comment type="caution">
    <text evidence="2">The sequence shown here is derived from an EMBL/GenBank/DDBJ whole genome shotgun (WGS) entry which is preliminary data.</text>
</comment>
<gene>
    <name evidence="2" type="ORF">DXB65_15825</name>
</gene>
<evidence type="ECO:0000313" key="2">
    <source>
        <dbReference type="EMBL" id="RGN33940.1"/>
    </source>
</evidence>
<dbReference type="Gene3D" id="3.40.50.2000">
    <property type="entry name" value="Glycogen Phosphorylase B"/>
    <property type="match status" value="1"/>
</dbReference>
<feature type="transmembrane region" description="Helical" evidence="1">
    <location>
        <begin position="99"/>
        <end position="117"/>
    </location>
</feature>
<keyword evidence="1" id="KW-1133">Transmembrane helix</keyword>
<dbReference type="RefSeq" id="WP_117724820.1">
    <property type="nucleotide sequence ID" value="NZ_QSUL01000010.1"/>
</dbReference>
<dbReference type="EMBL" id="QSUL01000010">
    <property type="protein sequence ID" value="RGN33940.1"/>
    <property type="molecule type" value="Genomic_DNA"/>
</dbReference>
<proteinExistence type="predicted"/>
<accession>A0A3E5B8K8</accession>
<dbReference type="AlphaFoldDB" id="A0A3E5B8K8"/>
<keyword evidence="1" id="KW-0472">Membrane</keyword>
<dbReference type="Proteomes" id="UP000260983">
    <property type="component" value="Unassembled WGS sequence"/>
</dbReference>
<organism evidence="2 3">
    <name type="scientific">Bacteroides oleiciplenus</name>
    <dbReference type="NCBI Taxonomy" id="626931"/>
    <lineage>
        <taxon>Bacteria</taxon>
        <taxon>Pseudomonadati</taxon>
        <taxon>Bacteroidota</taxon>
        <taxon>Bacteroidia</taxon>
        <taxon>Bacteroidales</taxon>
        <taxon>Bacteroidaceae</taxon>
        <taxon>Bacteroides</taxon>
    </lineage>
</organism>
<evidence type="ECO:0000313" key="3">
    <source>
        <dbReference type="Proteomes" id="UP000260983"/>
    </source>
</evidence>
<feature type="transmembrane region" description="Helical" evidence="1">
    <location>
        <begin position="70"/>
        <end position="87"/>
    </location>
</feature>
<name>A0A3E5B8K8_9BACE</name>
<keyword evidence="2" id="KW-0808">Transferase</keyword>
<protein>
    <submittedName>
        <fullName evidence="2">Glycosyltransferase family 1 protein</fullName>
    </submittedName>
</protein>
<dbReference type="GO" id="GO:0016740">
    <property type="term" value="F:transferase activity"/>
    <property type="evidence" value="ECO:0007669"/>
    <property type="project" value="UniProtKB-KW"/>
</dbReference>
<evidence type="ECO:0000256" key="1">
    <source>
        <dbReference type="SAM" id="Phobius"/>
    </source>
</evidence>